<sequence length="174" mass="19783">MTDSEETVAEKFATVHQHLDYVDRTLDSLSREIQAEVNDIVDTTDVTVEYDIDSGSFQARLPVEEIAARINQRLDPPFFVRVDGTTVVVEDIRRAVDLDVVDLDEHRGDRERARATKDVISGLEDSYDDGAPENEVITLLEYSGLSRSNAEHEIERLKQKGEIYEPSMDRLRTT</sequence>
<dbReference type="AlphaFoldDB" id="A0ABD5QAY0"/>
<feature type="domain" description="MCM C-terminal" evidence="1">
    <location>
        <begin position="113"/>
        <end position="171"/>
    </location>
</feature>
<dbReference type="Gene3D" id="1.10.10.10">
    <property type="entry name" value="Winged helix-like DNA-binding domain superfamily/Winged helix DNA-binding domain"/>
    <property type="match status" value="1"/>
</dbReference>
<dbReference type="Pfam" id="PF21120">
    <property type="entry name" value="WHD_MCM_arc"/>
    <property type="match status" value="1"/>
</dbReference>
<evidence type="ECO:0000313" key="2">
    <source>
        <dbReference type="EMBL" id="MFC4986853.1"/>
    </source>
</evidence>
<evidence type="ECO:0000313" key="3">
    <source>
        <dbReference type="Proteomes" id="UP001595925"/>
    </source>
</evidence>
<evidence type="ECO:0000259" key="1">
    <source>
        <dbReference type="Pfam" id="PF21120"/>
    </source>
</evidence>
<gene>
    <name evidence="2" type="ORF">ACFPFO_03510</name>
</gene>
<name>A0ABD5QAY0_9EURY</name>
<keyword evidence="3" id="KW-1185">Reference proteome</keyword>
<protein>
    <recommendedName>
        <fullName evidence="1">MCM C-terminal domain-containing protein</fullName>
    </recommendedName>
</protein>
<dbReference type="InterPro" id="IPR036388">
    <property type="entry name" value="WH-like_DNA-bd_sf"/>
</dbReference>
<comment type="caution">
    <text evidence="2">The sequence shown here is derived from an EMBL/GenBank/DDBJ whole genome shotgun (WGS) entry which is preliminary data.</text>
</comment>
<reference evidence="2 3" key="1">
    <citation type="journal article" date="2019" name="Int. J. Syst. Evol. Microbiol.">
        <title>The Global Catalogue of Microorganisms (GCM) 10K type strain sequencing project: providing services to taxonomists for standard genome sequencing and annotation.</title>
        <authorList>
            <consortium name="The Broad Institute Genomics Platform"/>
            <consortium name="The Broad Institute Genome Sequencing Center for Infectious Disease"/>
            <person name="Wu L."/>
            <person name="Ma J."/>
        </authorList>
    </citation>
    <scope>NUCLEOTIDE SEQUENCE [LARGE SCALE GENOMIC DNA]</scope>
    <source>
        <strain evidence="2 3">CGMCC 1.15824</strain>
    </source>
</reference>
<organism evidence="2 3">
    <name type="scientific">Saliphagus infecundisoli</name>
    <dbReference type="NCBI Taxonomy" id="1849069"/>
    <lineage>
        <taxon>Archaea</taxon>
        <taxon>Methanobacteriati</taxon>
        <taxon>Methanobacteriota</taxon>
        <taxon>Stenosarchaea group</taxon>
        <taxon>Halobacteria</taxon>
        <taxon>Halobacteriales</taxon>
        <taxon>Natrialbaceae</taxon>
        <taxon>Saliphagus</taxon>
    </lineage>
</organism>
<dbReference type="Proteomes" id="UP001595925">
    <property type="component" value="Unassembled WGS sequence"/>
</dbReference>
<proteinExistence type="predicted"/>
<dbReference type="RefSeq" id="WP_224829684.1">
    <property type="nucleotide sequence ID" value="NZ_JAIVEF010000024.1"/>
</dbReference>
<dbReference type="InterPro" id="IPR048907">
    <property type="entry name" value="WHD_MCM_arc"/>
</dbReference>
<accession>A0ABD5QAY0</accession>
<dbReference type="EMBL" id="JBHSJG010000010">
    <property type="protein sequence ID" value="MFC4986853.1"/>
    <property type="molecule type" value="Genomic_DNA"/>
</dbReference>